<dbReference type="CDD" id="cd13884">
    <property type="entry name" value="CuRO_2_tcLCC_insect_like"/>
    <property type="match status" value="1"/>
</dbReference>
<evidence type="ECO:0000256" key="2">
    <source>
        <dbReference type="ARBA" id="ARBA00023002"/>
    </source>
</evidence>
<accession>A0ABY7FU17</accession>
<protein>
    <submittedName>
        <fullName evidence="5">LAC2-like protein</fullName>
    </submittedName>
</protein>
<evidence type="ECO:0000256" key="3">
    <source>
        <dbReference type="ARBA" id="ARBA00023008"/>
    </source>
</evidence>
<keyword evidence="2" id="KW-0560">Oxidoreductase</keyword>
<dbReference type="PANTHER" id="PTHR11709:SF394">
    <property type="entry name" value="FI03373P-RELATED"/>
    <property type="match status" value="1"/>
</dbReference>
<dbReference type="EMBL" id="CP111025">
    <property type="protein sequence ID" value="WAR25713.1"/>
    <property type="molecule type" value="Genomic_DNA"/>
</dbReference>
<evidence type="ECO:0000256" key="1">
    <source>
        <dbReference type="ARBA" id="ARBA00022723"/>
    </source>
</evidence>
<sequence length="361" mass="39874">MFRDNKPFEAPFEVPVIDGTSFTKMKRHAGLINGRGRYVNENSLHTGAPLLSFKVAAVGKYRFRIIGEGSAFPFRFSIDGHSLKTVASDGFDIEPIIAESIILHNGERCNIEMVADQSVGIYWIRAKTLEAEVDHSAYTILQYNESDTSKSLTSNRACTSSDRCVVVMYPGEPSVDCVSFNDIKFPSSMPAFGANQQNIEEMYFNFVFPGGSGYRYGSVNGRSMMLSPVSALTQPRELYTLCDNHDCGTAKICVCTYAVSIGDKDQITGMYSEENGDISCNGSYCNGHYWNNTSWNVNTIPGLETQIPPMKDTIMVPKGGYAVILGLKSALYEGRAWGKCFPNPTTPRTKRSSRFLGEGRT</sequence>
<dbReference type="InterPro" id="IPR001117">
    <property type="entry name" value="Cu-oxidase_2nd"/>
</dbReference>
<proteinExistence type="predicted"/>
<dbReference type="PANTHER" id="PTHR11709">
    <property type="entry name" value="MULTI-COPPER OXIDASE"/>
    <property type="match status" value="1"/>
</dbReference>
<dbReference type="Pfam" id="PF00394">
    <property type="entry name" value="Cu-oxidase"/>
    <property type="match status" value="1"/>
</dbReference>
<dbReference type="Proteomes" id="UP001164746">
    <property type="component" value="Chromosome 14"/>
</dbReference>
<dbReference type="InterPro" id="IPR008972">
    <property type="entry name" value="Cupredoxin"/>
</dbReference>
<dbReference type="InterPro" id="IPR045087">
    <property type="entry name" value="Cu-oxidase_fam"/>
</dbReference>
<feature type="domain" description="Plastocyanin-like" evidence="4">
    <location>
        <begin position="27"/>
        <end position="146"/>
    </location>
</feature>
<dbReference type="SUPFAM" id="SSF49503">
    <property type="entry name" value="Cupredoxins"/>
    <property type="match status" value="1"/>
</dbReference>
<name>A0ABY7FU17_MYAAR</name>
<gene>
    <name evidence="5" type="ORF">MAR_011417</name>
</gene>
<evidence type="ECO:0000313" key="5">
    <source>
        <dbReference type="EMBL" id="WAR25713.1"/>
    </source>
</evidence>
<keyword evidence="1" id="KW-0479">Metal-binding</keyword>
<organism evidence="5 6">
    <name type="scientific">Mya arenaria</name>
    <name type="common">Soft-shell clam</name>
    <dbReference type="NCBI Taxonomy" id="6604"/>
    <lineage>
        <taxon>Eukaryota</taxon>
        <taxon>Metazoa</taxon>
        <taxon>Spiralia</taxon>
        <taxon>Lophotrochozoa</taxon>
        <taxon>Mollusca</taxon>
        <taxon>Bivalvia</taxon>
        <taxon>Autobranchia</taxon>
        <taxon>Heteroconchia</taxon>
        <taxon>Euheterodonta</taxon>
        <taxon>Imparidentia</taxon>
        <taxon>Neoheterodontei</taxon>
        <taxon>Myida</taxon>
        <taxon>Myoidea</taxon>
        <taxon>Myidae</taxon>
        <taxon>Mya</taxon>
    </lineage>
</organism>
<keyword evidence="6" id="KW-1185">Reference proteome</keyword>
<keyword evidence="3" id="KW-0186">Copper</keyword>
<evidence type="ECO:0000259" key="4">
    <source>
        <dbReference type="Pfam" id="PF00394"/>
    </source>
</evidence>
<evidence type="ECO:0000313" key="6">
    <source>
        <dbReference type="Proteomes" id="UP001164746"/>
    </source>
</evidence>
<reference evidence="5" key="1">
    <citation type="submission" date="2022-11" db="EMBL/GenBank/DDBJ databases">
        <title>Centuries of genome instability and evolution in soft-shell clam transmissible cancer (bioRxiv).</title>
        <authorList>
            <person name="Hart S.F.M."/>
            <person name="Yonemitsu M.A."/>
            <person name="Giersch R.M."/>
            <person name="Beal B.F."/>
            <person name="Arriagada G."/>
            <person name="Davis B.W."/>
            <person name="Ostrander E.A."/>
            <person name="Goff S.P."/>
            <person name="Metzger M.J."/>
        </authorList>
    </citation>
    <scope>NUCLEOTIDE SEQUENCE</scope>
    <source>
        <strain evidence="5">MELC-2E11</strain>
        <tissue evidence="5">Siphon/mantle</tissue>
    </source>
</reference>
<dbReference type="Gene3D" id="2.60.40.420">
    <property type="entry name" value="Cupredoxins - blue copper proteins"/>
    <property type="match status" value="1"/>
</dbReference>